<evidence type="ECO:0000256" key="1">
    <source>
        <dbReference type="SAM" id="Phobius"/>
    </source>
</evidence>
<reference evidence="2 3" key="1">
    <citation type="submission" date="2018-02" db="EMBL/GenBank/DDBJ databases">
        <title>Draft genome sequence of bacterial isolates from marine environment.</title>
        <authorList>
            <person name="Singh S.K."/>
            <person name="Hill R."/>
            <person name="Major S."/>
            <person name="Cai H."/>
            <person name="Li Y."/>
        </authorList>
    </citation>
    <scope>NUCLEOTIDE SEQUENCE [LARGE SCALE GENOMIC DNA]</scope>
    <source>
        <strain evidence="2 3">IMET F</strain>
    </source>
</reference>
<sequence length="102" mass="12126">MNIKQLFKRPTLFKTISVLLPLLFIFAIILNRSVEIFRIHDNLHWIYQYGKLSSLIIGYGVLPISILNFLFIISEQAELKNRYLWIMIGFIPFIYFLIVFLS</sequence>
<dbReference type="Proteomes" id="UP000238565">
    <property type="component" value="Unassembled WGS sequence"/>
</dbReference>
<name>A0A2S7I397_9FLAO</name>
<feature type="transmembrane region" description="Helical" evidence="1">
    <location>
        <begin position="12"/>
        <end position="32"/>
    </location>
</feature>
<evidence type="ECO:0000313" key="3">
    <source>
        <dbReference type="Proteomes" id="UP000238565"/>
    </source>
</evidence>
<comment type="caution">
    <text evidence="2">The sequence shown here is derived from an EMBL/GenBank/DDBJ whole genome shotgun (WGS) entry which is preliminary data.</text>
</comment>
<organism evidence="2 3">
    <name type="scientific">Cloacibacterium normanense</name>
    <dbReference type="NCBI Taxonomy" id="237258"/>
    <lineage>
        <taxon>Bacteria</taxon>
        <taxon>Pseudomonadati</taxon>
        <taxon>Bacteroidota</taxon>
        <taxon>Flavobacteriia</taxon>
        <taxon>Flavobacteriales</taxon>
        <taxon>Weeksellaceae</taxon>
    </lineage>
</organism>
<keyword evidence="1" id="KW-1133">Transmembrane helix</keyword>
<protein>
    <submittedName>
        <fullName evidence="2">Uncharacterized protein</fullName>
    </submittedName>
</protein>
<feature type="transmembrane region" description="Helical" evidence="1">
    <location>
        <begin position="83"/>
        <end position="101"/>
    </location>
</feature>
<gene>
    <name evidence="2" type="ORF">C3729_10370</name>
</gene>
<dbReference type="AlphaFoldDB" id="A0A2S7I397"/>
<evidence type="ECO:0000313" key="2">
    <source>
        <dbReference type="EMBL" id="PPZ91068.1"/>
    </source>
</evidence>
<dbReference type="EMBL" id="PTPZ01000006">
    <property type="protein sequence ID" value="PPZ91068.1"/>
    <property type="molecule type" value="Genomic_DNA"/>
</dbReference>
<feature type="transmembrane region" description="Helical" evidence="1">
    <location>
        <begin position="52"/>
        <end position="71"/>
    </location>
</feature>
<keyword evidence="1" id="KW-0812">Transmembrane</keyword>
<keyword evidence="1" id="KW-0472">Membrane</keyword>
<proteinExistence type="predicted"/>
<dbReference type="RefSeq" id="WP_104794072.1">
    <property type="nucleotide sequence ID" value="NZ_PTPZ01000006.1"/>
</dbReference>
<accession>A0A2S7I397</accession>